<evidence type="ECO:0000313" key="9">
    <source>
        <dbReference type="Proteomes" id="UP001056500"/>
    </source>
</evidence>
<accession>A0ABY4WBY0</accession>
<dbReference type="GO" id="GO:0008483">
    <property type="term" value="F:transaminase activity"/>
    <property type="evidence" value="ECO:0007669"/>
    <property type="project" value="UniProtKB-KW"/>
</dbReference>
<keyword evidence="9" id="KW-1185">Reference proteome</keyword>
<name>A0ABY4WBY0_9BACL</name>
<keyword evidence="3 6" id="KW-0032">Aminotransferase</keyword>
<evidence type="ECO:0000313" key="8">
    <source>
        <dbReference type="EMBL" id="USG64680.1"/>
    </source>
</evidence>
<dbReference type="Proteomes" id="UP001056500">
    <property type="component" value="Chromosome"/>
</dbReference>
<dbReference type="EC" id="2.6.1.-" evidence="6"/>
<sequence length="394" mass="43704">MSQQTVVRNRLSQTVSALKPSGIRRFFDLAASMEGVISLGVGEPDFVTPWRVREACISSLERGYTAYTSNAGLLELRVEINKYLEERFAVSYHPETEMLITVGASEAIDIALRAIVDPGDEILVVEPCYVSYEPVIRLAGGVPVFLRTTAEQQFKLTPEELEAHITARTKAIIFCYPNNPTGSTMTAEEWKRLLPVIEKHDLLVISDEIYAELTYGRMHDSIAALPGMKDRTILISGFSKAFAMTGWRLGYVCASPDLLSGMLKIHQYTMLCAPVMAQMAALEALRHGQSDMERMVESYRQRRNFVVQGFQEIGLACHEPEGAFYAFPSIQSTGLEASQFAEGLLLQEKVAVVPGDVFGDCGRGHIRCSYATSLEQLQKALERIGRYVQKVSAG</sequence>
<evidence type="ECO:0000256" key="1">
    <source>
        <dbReference type="ARBA" id="ARBA00001933"/>
    </source>
</evidence>
<organism evidence="8 9">
    <name type="scientific">Brevibacillus ruminantium</name>
    <dbReference type="NCBI Taxonomy" id="2950604"/>
    <lineage>
        <taxon>Bacteria</taxon>
        <taxon>Bacillati</taxon>
        <taxon>Bacillota</taxon>
        <taxon>Bacilli</taxon>
        <taxon>Bacillales</taxon>
        <taxon>Paenibacillaceae</taxon>
        <taxon>Brevibacillus</taxon>
    </lineage>
</organism>
<dbReference type="PANTHER" id="PTHR46383">
    <property type="entry name" value="ASPARTATE AMINOTRANSFERASE"/>
    <property type="match status" value="1"/>
</dbReference>
<keyword evidence="5" id="KW-0663">Pyridoxal phosphate</keyword>
<dbReference type="NCBIfam" id="NF005816">
    <property type="entry name" value="PRK07682.1"/>
    <property type="match status" value="1"/>
</dbReference>
<dbReference type="InterPro" id="IPR015422">
    <property type="entry name" value="PyrdxlP-dep_Trfase_small"/>
</dbReference>
<evidence type="ECO:0000256" key="6">
    <source>
        <dbReference type="RuleBase" id="RU000481"/>
    </source>
</evidence>
<evidence type="ECO:0000256" key="3">
    <source>
        <dbReference type="ARBA" id="ARBA00022576"/>
    </source>
</evidence>
<dbReference type="InterPro" id="IPR050596">
    <property type="entry name" value="AspAT/PAT-like"/>
</dbReference>
<protein>
    <recommendedName>
        <fullName evidence="6">Aminotransferase</fullName>
        <ecNumber evidence="6">2.6.1.-</ecNumber>
    </recommendedName>
</protein>
<feature type="domain" description="Aminotransferase class I/classII large" evidence="7">
    <location>
        <begin position="35"/>
        <end position="384"/>
    </location>
</feature>
<keyword evidence="4 6" id="KW-0808">Transferase</keyword>
<dbReference type="InterPro" id="IPR004838">
    <property type="entry name" value="NHTrfase_class1_PyrdxlP-BS"/>
</dbReference>
<dbReference type="EMBL" id="CP098755">
    <property type="protein sequence ID" value="USG64680.1"/>
    <property type="molecule type" value="Genomic_DNA"/>
</dbReference>
<proteinExistence type="inferred from homology"/>
<dbReference type="InterPro" id="IPR004839">
    <property type="entry name" value="Aminotransferase_I/II_large"/>
</dbReference>
<gene>
    <name evidence="8" type="ORF">NDK47_21435</name>
</gene>
<evidence type="ECO:0000256" key="4">
    <source>
        <dbReference type="ARBA" id="ARBA00022679"/>
    </source>
</evidence>
<dbReference type="Gene3D" id="3.40.640.10">
    <property type="entry name" value="Type I PLP-dependent aspartate aminotransferase-like (Major domain)"/>
    <property type="match status" value="1"/>
</dbReference>
<dbReference type="CDD" id="cd00609">
    <property type="entry name" value="AAT_like"/>
    <property type="match status" value="1"/>
</dbReference>
<comment type="cofactor">
    <cofactor evidence="1 6">
        <name>pyridoxal 5'-phosphate</name>
        <dbReference type="ChEBI" id="CHEBI:597326"/>
    </cofactor>
</comment>
<dbReference type="RefSeq" id="WP_251871791.1">
    <property type="nucleotide sequence ID" value="NZ_CP098755.1"/>
</dbReference>
<evidence type="ECO:0000256" key="2">
    <source>
        <dbReference type="ARBA" id="ARBA00007441"/>
    </source>
</evidence>
<dbReference type="InterPro" id="IPR015424">
    <property type="entry name" value="PyrdxlP-dep_Trfase"/>
</dbReference>
<dbReference type="SUPFAM" id="SSF53383">
    <property type="entry name" value="PLP-dependent transferases"/>
    <property type="match status" value="1"/>
</dbReference>
<evidence type="ECO:0000256" key="5">
    <source>
        <dbReference type="ARBA" id="ARBA00022898"/>
    </source>
</evidence>
<reference evidence="8" key="1">
    <citation type="submission" date="2022-06" db="EMBL/GenBank/DDBJ databases">
        <title>Genome sequencing of Brevibacillus sp. BB3-R1.</title>
        <authorList>
            <person name="Heo J."/>
            <person name="Lee D."/>
            <person name="Won M."/>
            <person name="Han B.-H."/>
            <person name="Hong S.-B."/>
            <person name="Kwon S.-W."/>
        </authorList>
    </citation>
    <scope>NUCLEOTIDE SEQUENCE</scope>
    <source>
        <strain evidence="8">BB3-R1</strain>
    </source>
</reference>
<evidence type="ECO:0000259" key="7">
    <source>
        <dbReference type="Pfam" id="PF00155"/>
    </source>
</evidence>
<dbReference type="PANTHER" id="PTHR46383:SF3">
    <property type="entry name" value="ASPARTATE AMINOTRANSFERASE-RELATED"/>
    <property type="match status" value="1"/>
</dbReference>
<dbReference type="Gene3D" id="3.90.1150.10">
    <property type="entry name" value="Aspartate Aminotransferase, domain 1"/>
    <property type="match status" value="1"/>
</dbReference>
<dbReference type="Pfam" id="PF00155">
    <property type="entry name" value="Aminotran_1_2"/>
    <property type="match status" value="1"/>
</dbReference>
<dbReference type="InterPro" id="IPR015421">
    <property type="entry name" value="PyrdxlP-dep_Trfase_major"/>
</dbReference>
<comment type="similarity">
    <text evidence="2 6">Belongs to the class-I pyridoxal-phosphate-dependent aminotransferase family.</text>
</comment>
<dbReference type="PROSITE" id="PS00105">
    <property type="entry name" value="AA_TRANSFER_CLASS_1"/>
    <property type="match status" value="1"/>
</dbReference>